<comment type="caution">
    <text evidence="2">The sequence shown here is derived from an EMBL/GenBank/DDBJ whole genome shotgun (WGS) entry which is preliminary data.</text>
</comment>
<proteinExistence type="predicted"/>
<dbReference type="EMBL" id="MRZV01001143">
    <property type="protein sequence ID" value="PIK40263.1"/>
    <property type="molecule type" value="Genomic_DNA"/>
</dbReference>
<name>A0A2G8JX01_STIJA</name>
<dbReference type="Proteomes" id="UP000230750">
    <property type="component" value="Unassembled WGS sequence"/>
</dbReference>
<reference evidence="2 3" key="1">
    <citation type="journal article" date="2017" name="PLoS Biol.">
        <title>The sea cucumber genome provides insights into morphological evolution and visceral regeneration.</title>
        <authorList>
            <person name="Zhang X."/>
            <person name="Sun L."/>
            <person name="Yuan J."/>
            <person name="Sun Y."/>
            <person name="Gao Y."/>
            <person name="Zhang L."/>
            <person name="Li S."/>
            <person name="Dai H."/>
            <person name="Hamel J.F."/>
            <person name="Liu C."/>
            <person name="Yu Y."/>
            <person name="Liu S."/>
            <person name="Lin W."/>
            <person name="Guo K."/>
            <person name="Jin S."/>
            <person name="Xu P."/>
            <person name="Storey K.B."/>
            <person name="Huan P."/>
            <person name="Zhang T."/>
            <person name="Zhou Y."/>
            <person name="Zhang J."/>
            <person name="Lin C."/>
            <person name="Li X."/>
            <person name="Xing L."/>
            <person name="Huo D."/>
            <person name="Sun M."/>
            <person name="Wang L."/>
            <person name="Mercier A."/>
            <person name="Li F."/>
            <person name="Yang H."/>
            <person name="Xiang J."/>
        </authorList>
    </citation>
    <scope>NUCLEOTIDE SEQUENCE [LARGE SCALE GENOMIC DNA]</scope>
    <source>
        <strain evidence="2">Shaxun</strain>
        <tissue evidence="2">Muscle</tissue>
    </source>
</reference>
<protein>
    <submittedName>
        <fullName evidence="2">Uncharacterized protein</fullName>
    </submittedName>
</protein>
<dbReference type="AlphaFoldDB" id="A0A2G8JX01"/>
<evidence type="ECO:0000313" key="3">
    <source>
        <dbReference type="Proteomes" id="UP000230750"/>
    </source>
</evidence>
<keyword evidence="3" id="KW-1185">Reference proteome</keyword>
<accession>A0A2G8JX01</accession>
<sequence>MMKLIAEQENTPSMYSSAPVVRSHSKSGDGASPASGFKNNGTSPSPRPKSGGGSPSLNNSASEVMKLLASKNQERNNLILDSLPTVPLKPVSPPPPPPSSRLSDMSPPAPASQHPPQRPPPTSDEFGKSMIGAADIMKQLASSYSQNSPHRLQILSVSLLSILPQQIVRPHFPHERTDHQRFLVNEILSPLMNIVRAIETWQNSGDCPNARHLSLPMMALQHSKVFML</sequence>
<evidence type="ECO:0000256" key="1">
    <source>
        <dbReference type="SAM" id="MobiDB-lite"/>
    </source>
</evidence>
<gene>
    <name evidence="2" type="ORF">BSL78_22903</name>
</gene>
<evidence type="ECO:0000313" key="2">
    <source>
        <dbReference type="EMBL" id="PIK40263.1"/>
    </source>
</evidence>
<feature type="compositionally biased region" description="Pro residues" evidence="1">
    <location>
        <begin position="90"/>
        <end position="99"/>
    </location>
</feature>
<feature type="compositionally biased region" description="Low complexity" evidence="1">
    <location>
        <begin position="100"/>
        <end position="115"/>
    </location>
</feature>
<feature type="region of interest" description="Disordered" evidence="1">
    <location>
        <begin position="1"/>
        <end position="128"/>
    </location>
</feature>
<organism evidence="2 3">
    <name type="scientific">Stichopus japonicus</name>
    <name type="common">Sea cucumber</name>
    <dbReference type="NCBI Taxonomy" id="307972"/>
    <lineage>
        <taxon>Eukaryota</taxon>
        <taxon>Metazoa</taxon>
        <taxon>Echinodermata</taxon>
        <taxon>Eleutherozoa</taxon>
        <taxon>Echinozoa</taxon>
        <taxon>Holothuroidea</taxon>
        <taxon>Aspidochirotacea</taxon>
        <taxon>Aspidochirotida</taxon>
        <taxon>Stichopodidae</taxon>
        <taxon>Apostichopus</taxon>
    </lineage>
</organism>